<dbReference type="Proteomes" id="UP001548832">
    <property type="component" value="Unassembled WGS sequence"/>
</dbReference>
<protein>
    <submittedName>
        <fullName evidence="1">Uncharacterized protein</fullName>
    </submittedName>
</protein>
<evidence type="ECO:0000313" key="2">
    <source>
        <dbReference type="Proteomes" id="UP001548832"/>
    </source>
</evidence>
<accession>A0ABV2DRI5</accession>
<dbReference type="EMBL" id="JBEWSZ010000012">
    <property type="protein sequence ID" value="MET2832690.1"/>
    <property type="molecule type" value="Genomic_DNA"/>
</dbReference>
<keyword evidence="2" id="KW-1185">Reference proteome</keyword>
<evidence type="ECO:0000313" key="1">
    <source>
        <dbReference type="EMBL" id="MET2832690.1"/>
    </source>
</evidence>
<organism evidence="1 2">
    <name type="scientific">Mesorhizobium shangrilense</name>
    <dbReference type="NCBI Taxonomy" id="460060"/>
    <lineage>
        <taxon>Bacteria</taxon>
        <taxon>Pseudomonadati</taxon>
        <taxon>Pseudomonadota</taxon>
        <taxon>Alphaproteobacteria</taxon>
        <taxon>Hyphomicrobiales</taxon>
        <taxon>Phyllobacteriaceae</taxon>
        <taxon>Mesorhizobium</taxon>
    </lineage>
</organism>
<gene>
    <name evidence="1" type="ORF">ABVQ20_37780</name>
</gene>
<comment type="caution">
    <text evidence="1">The sequence shown here is derived from an EMBL/GenBank/DDBJ whole genome shotgun (WGS) entry which is preliminary data.</text>
</comment>
<reference evidence="1 2" key="1">
    <citation type="submission" date="2024-06" db="EMBL/GenBank/DDBJ databases">
        <authorList>
            <person name="Kim D.-U."/>
        </authorList>
    </citation>
    <scope>NUCLEOTIDE SEQUENCE [LARGE SCALE GENOMIC DNA]</scope>
    <source>
        <strain evidence="1 2">KACC15460</strain>
    </source>
</reference>
<dbReference type="RefSeq" id="WP_354464907.1">
    <property type="nucleotide sequence ID" value="NZ_JBEWSZ010000012.1"/>
</dbReference>
<sequence length="63" mass="7037">MEADIFFSGLEADVLSLRTFLALSRTQVKPEMGMPAMRGKQVMPWSSNRPPIAAQHILPAMQH</sequence>
<name>A0ABV2DRI5_9HYPH</name>
<proteinExistence type="predicted"/>